<evidence type="ECO:0000313" key="14">
    <source>
        <dbReference type="Proteomes" id="UP001207930"/>
    </source>
</evidence>
<comment type="similarity">
    <text evidence="3 9">Belongs to the NadC/ModD family.</text>
</comment>
<evidence type="ECO:0000259" key="12">
    <source>
        <dbReference type="Pfam" id="PF02749"/>
    </source>
</evidence>
<evidence type="ECO:0000256" key="6">
    <source>
        <dbReference type="ARBA" id="ARBA00022676"/>
    </source>
</evidence>
<organism evidence="13 14">
    <name type="scientific">Luteolibacter flavescens</name>
    <dbReference type="NCBI Taxonomy" id="1859460"/>
    <lineage>
        <taxon>Bacteria</taxon>
        <taxon>Pseudomonadati</taxon>
        <taxon>Verrucomicrobiota</taxon>
        <taxon>Verrucomicrobiia</taxon>
        <taxon>Verrucomicrobiales</taxon>
        <taxon>Verrucomicrobiaceae</taxon>
        <taxon>Luteolibacter</taxon>
    </lineage>
</organism>
<dbReference type="PIRSF" id="PIRSF006250">
    <property type="entry name" value="NadC_ModD"/>
    <property type="match status" value="1"/>
</dbReference>
<dbReference type="GO" id="GO:0004514">
    <property type="term" value="F:nicotinate-nucleotide diphosphorylase (carboxylating) activity"/>
    <property type="evidence" value="ECO:0007669"/>
    <property type="project" value="UniProtKB-EC"/>
</dbReference>
<evidence type="ECO:0000256" key="2">
    <source>
        <dbReference type="ARBA" id="ARBA00004893"/>
    </source>
</evidence>
<evidence type="ECO:0000256" key="3">
    <source>
        <dbReference type="ARBA" id="ARBA00009400"/>
    </source>
</evidence>
<sequence>MHESVERLIQAALAEDIGPGDLTSRYFVPAERRATGFIVARESGVLSGGDVALEVLRQVDTSIEVTLLVEDGSRISSGAYLIKLEGPARSLLTAERTVLNFLQRMSGVASATRQYVDAVKGTNANILDTRKTIPGWRRLDKLAVTHGGGVNHRMGLYDRVMVKDNHLVAEGRVEELQQAIANLKADHPDVEVELEADNLTQVEAFLGMEYVDHILLDNMSLAELRRAVELRGDKASPKLEASGGVNLETVAGIAETGVDFISVGAITHSARALDLALDFVKRE</sequence>
<dbReference type="Pfam" id="PF02749">
    <property type="entry name" value="QRPTase_N"/>
    <property type="match status" value="1"/>
</dbReference>
<name>A0ABT3FJA9_9BACT</name>
<evidence type="ECO:0000313" key="13">
    <source>
        <dbReference type="EMBL" id="MCW1883643.1"/>
    </source>
</evidence>
<proteinExistence type="inferred from homology"/>
<accession>A0ABT3FJA9</accession>
<dbReference type="InterPro" id="IPR013785">
    <property type="entry name" value="Aldolase_TIM"/>
</dbReference>
<dbReference type="SUPFAM" id="SSF54675">
    <property type="entry name" value="Nicotinate/Quinolinate PRTase N-terminal domain-like"/>
    <property type="match status" value="1"/>
</dbReference>
<evidence type="ECO:0000256" key="8">
    <source>
        <dbReference type="ARBA" id="ARBA00033102"/>
    </source>
</evidence>
<dbReference type="InterPro" id="IPR022412">
    <property type="entry name" value="Quinolinate_PRibosylTrfase_N"/>
</dbReference>
<keyword evidence="5" id="KW-0662">Pyridine nucleotide biosynthesis</keyword>
<dbReference type="SUPFAM" id="SSF51690">
    <property type="entry name" value="Nicotinate/Quinolinate PRTase C-terminal domain-like"/>
    <property type="match status" value="1"/>
</dbReference>
<keyword evidence="6 9" id="KW-0328">Glycosyltransferase</keyword>
<dbReference type="Gene3D" id="3.20.20.70">
    <property type="entry name" value="Aldolase class I"/>
    <property type="match status" value="1"/>
</dbReference>
<dbReference type="RefSeq" id="WP_264499601.1">
    <property type="nucleotide sequence ID" value="NZ_JAPDDS010000001.1"/>
</dbReference>
<evidence type="ECO:0000256" key="10">
    <source>
        <dbReference type="SAM" id="Coils"/>
    </source>
</evidence>
<evidence type="ECO:0000256" key="7">
    <source>
        <dbReference type="ARBA" id="ARBA00022679"/>
    </source>
</evidence>
<dbReference type="PANTHER" id="PTHR32179">
    <property type="entry name" value="NICOTINATE-NUCLEOTIDE PYROPHOSPHORYLASE [CARBOXYLATING]"/>
    <property type="match status" value="1"/>
</dbReference>
<dbReference type="EC" id="2.4.2.19" evidence="4"/>
<keyword evidence="7 9" id="KW-0808">Transferase</keyword>
<dbReference type="PANTHER" id="PTHR32179:SF3">
    <property type="entry name" value="NICOTINATE-NUCLEOTIDE PYROPHOSPHORYLASE [CARBOXYLATING]"/>
    <property type="match status" value="1"/>
</dbReference>
<evidence type="ECO:0000256" key="5">
    <source>
        <dbReference type="ARBA" id="ARBA00022642"/>
    </source>
</evidence>
<evidence type="ECO:0000256" key="1">
    <source>
        <dbReference type="ARBA" id="ARBA00003237"/>
    </source>
</evidence>
<dbReference type="Gene3D" id="3.90.1170.20">
    <property type="entry name" value="Quinolinate phosphoribosyl transferase, N-terminal domain"/>
    <property type="match status" value="1"/>
</dbReference>
<dbReference type="Pfam" id="PF01729">
    <property type="entry name" value="QRPTase_C"/>
    <property type="match status" value="1"/>
</dbReference>
<dbReference type="InterPro" id="IPR036068">
    <property type="entry name" value="Nicotinate_pribotase-like_C"/>
</dbReference>
<dbReference type="CDD" id="cd01572">
    <property type="entry name" value="QPRTase"/>
    <property type="match status" value="1"/>
</dbReference>
<reference evidence="13 14" key="1">
    <citation type="submission" date="2022-10" db="EMBL/GenBank/DDBJ databases">
        <title>Luteolibacter flavescens strain MCCC 1K03193, whole genome shotgun sequencing project.</title>
        <authorList>
            <person name="Zhao G."/>
            <person name="Shen L."/>
        </authorList>
    </citation>
    <scope>NUCLEOTIDE SEQUENCE [LARGE SCALE GENOMIC DNA]</scope>
    <source>
        <strain evidence="13 14">MCCC 1K03193</strain>
    </source>
</reference>
<keyword evidence="10" id="KW-0175">Coiled coil</keyword>
<protein>
    <recommendedName>
        <fullName evidence="4">nicotinate-nucleotide diphosphorylase (carboxylating)</fullName>
        <ecNumber evidence="4">2.4.2.19</ecNumber>
    </recommendedName>
    <alternativeName>
        <fullName evidence="8">Quinolinate phosphoribosyltransferase [decarboxylating]</fullName>
    </alternativeName>
</protein>
<dbReference type="Proteomes" id="UP001207930">
    <property type="component" value="Unassembled WGS sequence"/>
</dbReference>
<dbReference type="NCBIfam" id="TIGR00078">
    <property type="entry name" value="nadC"/>
    <property type="match status" value="1"/>
</dbReference>
<dbReference type="InterPro" id="IPR002638">
    <property type="entry name" value="Quinolinate_PRibosylTrfase_C"/>
</dbReference>
<keyword evidence="14" id="KW-1185">Reference proteome</keyword>
<evidence type="ECO:0000256" key="4">
    <source>
        <dbReference type="ARBA" id="ARBA00011944"/>
    </source>
</evidence>
<dbReference type="EMBL" id="JAPDDS010000001">
    <property type="protein sequence ID" value="MCW1883643.1"/>
    <property type="molecule type" value="Genomic_DNA"/>
</dbReference>
<feature type="coiled-coil region" evidence="10">
    <location>
        <begin position="166"/>
        <end position="193"/>
    </location>
</feature>
<feature type="domain" description="Quinolinate phosphoribosyl transferase N-terminal" evidence="12">
    <location>
        <begin position="21"/>
        <end position="106"/>
    </location>
</feature>
<gene>
    <name evidence="13" type="primary">nadC</name>
    <name evidence="13" type="ORF">OKA04_02815</name>
</gene>
<evidence type="ECO:0000259" key="11">
    <source>
        <dbReference type="Pfam" id="PF01729"/>
    </source>
</evidence>
<dbReference type="InterPro" id="IPR004393">
    <property type="entry name" value="NadC"/>
</dbReference>
<feature type="domain" description="Quinolinate phosphoribosyl transferase C-terminal" evidence="11">
    <location>
        <begin position="108"/>
        <end position="278"/>
    </location>
</feature>
<dbReference type="InterPro" id="IPR037128">
    <property type="entry name" value="Quinolinate_PRibosylTase_N_sf"/>
</dbReference>
<evidence type="ECO:0000256" key="9">
    <source>
        <dbReference type="PIRNR" id="PIRNR006250"/>
    </source>
</evidence>
<comment type="pathway">
    <text evidence="2">Cofactor biosynthesis; NAD(+) biosynthesis; nicotinate D-ribonucleotide from quinolinate: step 1/1.</text>
</comment>
<comment type="function">
    <text evidence="1">Involved in the catabolism of quinolinic acid (QA).</text>
</comment>
<dbReference type="InterPro" id="IPR027277">
    <property type="entry name" value="NadC/ModD"/>
</dbReference>
<comment type="caution">
    <text evidence="13">The sequence shown here is derived from an EMBL/GenBank/DDBJ whole genome shotgun (WGS) entry which is preliminary data.</text>
</comment>